<evidence type="ECO:0000313" key="3">
    <source>
        <dbReference type="EMBL" id="VDM95507.1"/>
    </source>
</evidence>
<keyword evidence="2" id="KW-0472">Membrane</keyword>
<feature type="transmembrane region" description="Helical" evidence="2">
    <location>
        <begin position="92"/>
        <end position="110"/>
    </location>
</feature>
<name>A0A0N5CKB7_THECL</name>
<gene>
    <name evidence="3" type="ORF">TCLT_LOCUS512</name>
</gene>
<dbReference type="OMA" id="HTTIRAF"/>
<reference evidence="3 4" key="2">
    <citation type="submission" date="2018-11" db="EMBL/GenBank/DDBJ databases">
        <authorList>
            <consortium name="Pathogen Informatics"/>
        </authorList>
    </citation>
    <scope>NUCLEOTIDE SEQUENCE [LARGE SCALE GENOMIC DNA]</scope>
</reference>
<evidence type="ECO:0000256" key="2">
    <source>
        <dbReference type="SAM" id="Phobius"/>
    </source>
</evidence>
<evidence type="ECO:0000313" key="5">
    <source>
        <dbReference type="WBParaSite" id="TCLT_0000051101-mRNA-1"/>
    </source>
</evidence>
<evidence type="ECO:0000256" key="1">
    <source>
        <dbReference type="SAM" id="MobiDB-lite"/>
    </source>
</evidence>
<dbReference type="OrthoDB" id="5865493at2759"/>
<evidence type="ECO:0000313" key="4">
    <source>
        <dbReference type="Proteomes" id="UP000276776"/>
    </source>
</evidence>
<keyword evidence="2" id="KW-0812">Transmembrane</keyword>
<keyword evidence="4" id="KW-1185">Reference proteome</keyword>
<dbReference type="WBParaSite" id="TCLT_0000051101-mRNA-1">
    <property type="protein sequence ID" value="TCLT_0000051101-mRNA-1"/>
    <property type="gene ID" value="TCLT_0000051101"/>
</dbReference>
<organism evidence="5">
    <name type="scientific">Thelazia callipaeda</name>
    <name type="common">Oriental eyeworm</name>
    <name type="synonym">Parasitic nematode</name>
    <dbReference type="NCBI Taxonomy" id="103827"/>
    <lineage>
        <taxon>Eukaryota</taxon>
        <taxon>Metazoa</taxon>
        <taxon>Ecdysozoa</taxon>
        <taxon>Nematoda</taxon>
        <taxon>Chromadorea</taxon>
        <taxon>Rhabditida</taxon>
        <taxon>Spirurina</taxon>
        <taxon>Spiruromorpha</taxon>
        <taxon>Thelazioidea</taxon>
        <taxon>Thelaziidae</taxon>
        <taxon>Thelazia</taxon>
    </lineage>
</organism>
<accession>A0A0N5CKB7</accession>
<keyword evidence="2" id="KW-1133">Transmembrane helix</keyword>
<dbReference type="AlphaFoldDB" id="A0A0N5CKB7"/>
<sequence length="111" mass="11992">MDHLEGSGNSHMVEWSDDEDLGAEGSGIAMEGSADELDEVIIPAINVEDVRRLEPTIHTTIRAFTEIKAETRSPSKPPVIAKPPEAGSSNRSMISTLITLIFTILISVTFS</sequence>
<proteinExistence type="predicted"/>
<protein>
    <submittedName>
        <fullName evidence="5">Transmembrane protein</fullName>
    </submittedName>
</protein>
<dbReference type="Proteomes" id="UP000276776">
    <property type="component" value="Unassembled WGS sequence"/>
</dbReference>
<reference evidence="5" key="1">
    <citation type="submission" date="2017-02" db="UniProtKB">
        <authorList>
            <consortium name="WormBaseParasite"/>
        </authorList>
    </citation>
    <scope>IDENTIFICATION</scope>
</reference>
<feature type="region of interest" description="Disordered" evidence="1">
    <location>
        <begin position="1"/>
        <end position="26"/>
    </location>
</feature>
<dbReference type="EMBL" id="UYYF01000038">
    <property type="protein sequence ID" value="VDM95507.1"/>
    <property type="molecule type" value="Genomic_DNA"/>
</dbReference>